<dbReference type="PROSITE" id="PS50297">
    <property type="entry name" value="ANK_REP_REGION"/>
    <property type="match status" value="2"/>
</dbReference>
<keyword evidence="11" id="KW-0418">Kinase</keyword>
<evidence type="ECO:0000259" key="10">
    <source>
        <dbReference type="Pfam" id="PF13962"/>
    </source>
</evidence>
<dbReference type="GO" id="GO:0005886">
    <property type="term" value="C:plasma membrane"/>
    <property type="evidence" value="ECO:0007669"/>
    <property type="project" value="TreeGrafter"/>
</dbReference>
<dbReference type="InterPro" id="IPR026961">
    <property type="entry name" value="PGG_dom"/>
</dbReference>
<gene>
    <name evidence="11" type="ORF">D8674_033414</name>
</gene>
<reference evidence="11 12" key="1">
    <citation type="submission" date="2019-09" db="EMBL/GenBank/DDBJ databases">
        <authorList>
            <person name="Ou C."/>
        </authorList>
    </citation>
    <scope>NUCLEOTIDE SEQUENCE [LARGE SCALE GENOMIC DNA]</scope>
    <source>
        <strain evidence="11">S2</strain>
        <tissue evidence="11">Leaf</tissue>
    </source>
</reference>
<evidence type="ECO:0000256" key="4">
    <source>
        <dbReference type="ARBA" id="ARBA00022989"/>
    </source>
</evidence>
<dbReference type="PROSITE" id="PS50088">
    <property type="entry name" value="ANK_REPEAT"/>
    <property type="match status" value="2"/>
</dbReference>
<keyword evidence="5 7" id="KW-0040">ANK repeat</keyword>
<feature type="repeat" description="ANK" evidence="7">
    <location>
        <begin position="235"/>
        <end position="257"/>
    </location>
</feature>
<dbReference type="AlphaFoldDB" id="A0A5N5HL18"/>
<dbReference type="GO" id="GO:0016301">
    <property type="term" value="F:kinase activity"/>
    <property type="evidence" value="ECO:0007669"/>
    <property type="project" value="UniProtKB-KW"/>
</dbReference>
<feature type="transmembrane region" description="Helical" evidence="9">
    <location>
        <begin position="470"/>
        <end position="489"/>
    </location>
</feature>
<evidence type="ECO:0000313" key="11">
    <source>
        <dbReference type="EMBL" id="KAB2628619.1"/>
    </source>
</evidence>
<comment type="caution">
    <text evidence="11">The sequence shown here is derived from an EMBL/GenBank/DDBJ whole genome shotgun (WGS) entry which is preliminary data.</text>
</comment>
<dbReference type="InterPro" id="IPR036770">
    <property type="entry name" value="Ankyrin_rpt-contain_sf"/>
</dbReference>
<evidence type="ECO:0000313" key="12">
    <source>
        <dbReference type="Proteomes" id="UP000327157"/>
    </source>
</evidence>
<keyword evidence="11" id="KW-0808">Transferase</keyword>
<keyword evidence="3" id="KW-0677">Repeat</keyword>
<keyword evidence="11" id="KW-0675">Receptor</keyword>
<feature type="transmembrane region" description="Helical" evidence="9">
    <location>
        <begin position="509"/>
        <end position="530"/>
    </location>
</feature>
<evidence type="ECO:0000256" key="6">
    <source>
        <dbReference type="ARBA" id="ARBA00023136"/>
    </source>
</evidence>
<reference evidence="11 12" key="3">
    <citation type="submission" date="2019-11" db="EMBL/GenBank/DDBJ databases">
        <title>A de novo genome assembly of a pear dwarfing rootstock.</title>
        <authorList>
            <person name="Wang F."/>
            <person name="Wang J."/>
            <person name="Li S."/>
            <person name="Zhang Y."/>
            <person name="Fang M."/>
            <person name="Ma L."/>
            <person name="Zhao Y."/>
            <person name="Jiang S."/>
        </authorList>
    </citation>
    <scope>NUCLEOTIDE SEQUENCE [LARGE SCALE GENOMIC DNA]</scope>
    <source>
        <strain evidence="11">S2</strain>
        <tissue evidence="11">Leaf</tissue>
    </source>
</reference>
<comment type="subcellular location">
    <subcellularLocation>
        <location evidence="1">Membrane</location>
        <topology evidence="1">Multi-pass membrane protein</topology>
    </subcellularLocation>
</comment>
<evidence type="ECO:0000256" key="8">
    <source>
        <dbReference type="SAM" id="MobiDB-lite"/>
    </source>
</evidence>
<dbReference type="Pfam" id="PF12796">
    <property type="entry name" value="Ank_2"/>
    <property type="match status" value="2"/>
</dbReference>
<protein>
    <submittedName>
        <fullName evidence="11">Receptor-interacting serine/threonine-protein kinase 4-like</fullName>
    </submittedName>
</protein>
<keyword evidence="12" id="KW-1185">Reference proteome</keyword>
<dbReference type="SUPFAM" id="SSF48403">
    <property type="entry name" value="Ankyrin repeat"/>
    <property type="match status" value="1"/>
</dbReference>
<proteinExistence type="predicted"/>
<dbReference type="SMART" id="SM00248">
    <property type="entry name" value="ANK"/>
    <property type="match status" value="8"/>
</dbReference>
<dbReference type="EMBL" id="SMOL01000148">
    <property type="protein sequence ID" value="KAB2628619.1"/>
    <property type="molecule type" value="Genomic_DNA"/>
</dbReference>
<dbReference type="Gene3D" id="1.25.40.20">
    <property type="entry name" value="Ankyrin repeat-containing domain"/>
    <property type="match status" value="1"/>
</dbReference>
<dbReference type="PANTHER" id="PTHR24186">
    <property type="entry name" value="PROTEIN PHOSPHATASE 1 REGULATORY SUBUNIT"/>
    <property type="match status" value="1"/>
</dbReference>
<evidence type="ECO:0000256" key="5">
    <source>
        <dbReference type="ARBA" id="ARBA00023043"/>
    </source>
</evidence>
<accession>A0A5N5HL18</accession>
<feature type="transmembrane region" description="Helical" evidence="9">
    <location>
        <begin position="427"/>
        <end position="449"/>
    </location>
</feature>
<reference evidence="12" key="2">
    <citation type="submission" date="2019-10" db="EMBL/GenBank/DDBJ databases">
        <title>A de novo genome assembly of a pear dwarfing rootstock.</title>
        <authorList>
            <person name="Wang F."/>
            <person name="Wang J."/>
            <person name="Li S."/>
            <person name="Zhang Y."/>
            <person name="Fang M."/>
            <person name="Ma L."/>
            <person name="Zhao Y."/>
            <person name="Jiang S."/>
        </authorList>
    </citation>
    <scope>NUCLEOTIDE SEQUENCE [LARGE SCALE GENOMIC DNA]</scope>
</reference>
<keyword evidence="4 9" id="KW-1133">Transmembrane helix</keyword>
<dbReference type="Pfam" id="PF00023">
    <property type="entry name" value="Ank"/>
    <property type="match status" value="1"/>
</dbReference>
<dbReference type="PANTHER" id="PTHR24186:SF50">
    <property type="entry name" value="ANKYRIN REPEAT-CONTAINING PROTEIN ITN1-LIKE ISOFORM X1"/>
    <property type="match status" value="1"/>
</dbReference>
<dbReference type="OrthoDB" id="1164686at2759"/>
<sequence>MDPNTYKAAAKGKIEIFKEISQRQHLGRLLTPNKNTVLRINIAAQKGGGTDYSTDFVKQVLHIYPSLLLQVNIKGESALHIAARHGHVAAVKVLLEFAKVAQSHGDHTDELESGMVRGDDHEQISVLLRMKSNKNDTALHEAARYNRLGVVQVLTQADPDFPYSPNEAGETPLYLAAERGYREVVFEMLQTCTSPDHRGPNGRTTLHAAIIFKDGEMARKLLDANWTLTKEVDEQGWTALHYAADIGDASIVKQLLQFDKSSAYISDKEGKKTALHVAAGRGHAKVMKELLSNCPDCFELVDNRGWNVLHFAVESNSDDAVKLVLENSLLSNLINEKDAEGNTPRHYAAASLSCISSFIHHPKVDFMAYNKQNLSALDIVLANGSSSEMKVQNNEISRGNDNKEENNETSGGNEINSGDEDTKEVNLIVATLIATVTFAAAFTMPGGYINDEGHDQGSAVLVRNAAFRTFVIADTISMMLSSISVLLHLSVVTAKNQQKKEKTFMVESYLITIAMLGMIVAYVTGTYAVLSHSRGIAIATCFFDGMRNLLKRNRKGTLGQKEHIAKPLKESNLQN</sequence>
<feature type="region of interest" description="Disordered" evidence="8">
    <location>
        <begin position="390"/>
        <end position="419"/>
    </location>
</feature>
<evidence type="ECO:0000256" key="7">
    <source>
        <dbReference type="PROSITE-ProRule" id="PRU00023"/>
    </source>
</evidence>
<feature type="repeat" description="ANK" evidence="7">
    <location>
        <begin position="74"/>
        <end position="96"/>
    </location>
</feature>
<dbReference type="Pfam" id="PF13962">
    <property type="entry name" value="PGG"/>
    <property type="match status" value="1"/>
</dbReference>
<evidence type="ECO:0000256" key="9">
    <source>
        <dbReference type="SAM" id="Phobius"/>
    </source>
</evidence>
<evidence type="ECO:0000256" key="1">
    <source>
        <dbReference type="ARBA" id="ARBA00004141"/>
    </source>
</evidence>
<feature type="domain" description="PGG" evidence="10">
    <location>
        <begin position="420"/>
        <end position="529"/>
    </location>
</feature>
<evidence type="ECO:0000256" key="3">
    <source>
        <dbReference type="ARBA" id="ARBA00022737"/>
    </source>
</evidence>
<evidence type="ECO:0000256" key="2">
    <source>
        <dbReference type="ARBA" id="ARBA00022692"/>
    </source>
</evidence>
<dbReference type="InterPro" id="IPR002110">
    <property type="entry name" value="Ankyrin_rpt"/>
</dbReference>
<name>A0A5N5HL18_9ROSA</name>
<organism evidence="11 12">
    <name type="scientific">Pyrus ussuriensis x Pyrus communis</name>
    <dbReference type="NCBI Taxonomy" id="2448454"/>
    <lineage>
        <taxon>Eukaryota</taxon>
        <taxon>Viridiplantae</taxon>
        <taxon>Streptophyta</taxon>
        <taxon>Embryophyta</taxon>
        <taxon>Tracheophyta</taxon>
        <taxon>Spermatophyta</taxon>
        <taxon>Magnoliopsida</taxon>
        <taxon>eudicotyledons</taxon>
        <taxon>Gunneridae</taxon>
        <taxon>Pentapetalae</taxon>
        <taxon>rosids</taxon>
        <taxon>fabids</taxon>
        <taxon>Rosales</taxon>
        <taxon>Rosaceae</taxon>
        <taxon>Amygdaloideae</taxon>
        <taxon>Maleae</taxon>
        <taxon>Pyrus</taxon>
    </lineage>
</organism>
<keyword evidence="6 9" id="KW-0472">Membrane</keyword>
<dbReference type="Proteomes" id="UP000327157">
    <property type="component" value="Chromosome 8"/>
</dbReference>
<keyword evidence="2 9" id="KW-0812">Transmembrane</keyword>